<feature type="signal peptide" evidence="1">
    <location>
        <begin position="1"/>
        <end position="20"/>
    </location>
</feature>
<feature type="chain" id="PRO_5036918952" description="DUF1579 domain-containing protein" evidence="1">
    <location>
        <begin position="21"/>
        <end position="169"/>
    </location>
</feature>
<evidence type="ECO:0000313" key="2">
    <source>
        <dbReference type="EMBL" id="GGC65772.1"/>
    </source>
</evidence>
<dbReference type="EMBL" id="BMED01000001">
    <property type="protein sequence ID" value="GGC65772.1"/>
    <property type="molecule type" value="Genomic_DNA"/>
</dbReference>
<name>A0A916XDK4_9BURK</name>
<dbReference type="InterPro" id="IPR011473">
    <property type="entry name" value="DUF1579"/>
</dbReference>
<evidence type="ECO:0000313" key="3">
    <source>
        <dbReference type="Proteomes" id="UP000637423"/>
    </source>
</evidence>
<keyword evidence="3" id="KW-1185">Reference proteome</keyword>
<dbReference type="Pfam" id="PF07617">
    <property type="entry name" value="DUF1579"/>
    <property type="match status" value="1"/>
</dbReference>
<gene>
    <name evidence="2" type="ORF">GCM10011396_10990</name>
</gene>
<dbReference type="Proteomes" id="UP000637423">
    <property type="component" value="Unassembled WGS sequence"/>
</dbReference>
<comment type="caution">
    <text evidence="2">The sequence shown here is derived from an EMBL/GenBank/DDBJ whole genome shotgun (WGS) entry which is preliminary data.</text>
</comment>
<dbReference type="RefSeq" id="WP_188564929.1">
    <property type="nucleotide sequence ID" value="NZ_BMED01000001.1"/>
</dbReference>
<evidence type="ECO:0000256" key="1">
    <source>
        <dbReference type="SAM" id="SignalP"/>
    </source>
</evidence>
<organism evidence="2 3">
    <name type="scientific">Undibacterium terreum</name>
    <dbReference type="NCBI Taxonomy" id="1224302"/>
    <lineage>
        <taxon>Bacteria</taxon>
        <taxon>Pseudomonadati</taxon>
        <taxon>Pseudomonadota</taxon>
        <taxon>Betaproteobacteria</taxon>
        <taxon>Burkholderiales</taxon>
        <taxon>Oxalobacteraceae</taxon>
        <taxon>Undibacterium</taxon>
    </lineage>
</organism>
<accession>A0A916XDK4</accession>
<dbReference type="AlphaFoldDB" id="A0A916XDK4"/>
<keyword evidence="1" id="KW-0732">Signal</keyword>
<proteinExistence type="predicted"/>
<sequence>MRFFTTLTILISLAAGSAHSQEQLRDIDTRPEIVKALDGNWIMTGDVMGKPVTYNMRAEATLQNTFTEMHMKDVQVPAKYEARVFLGYDKESQTVIAHWMDSFGGKYSVPHASGHINGNTIQFIFPYASGPFRDTLTYSPEATSWVFEIEASKPDGTWKHFARYDIRRN</sequence>
<evidence type="ECO:0008006" key="4">
    <source>
        <dbReference type="Google" id="ProtNLM"/>
    </source>
</evidence>
<protein>
    <recommendedName>
        <fullName evidence="4">DUF1579 domain-containing protein</fullName>
    </recommendedName>
</protein>
<reference evidence="2" key="1">
    <citation type="journal article" date="2014" name="Int. J. Syst. Evol. Microbiol.">
        <title>Complete genome sequence of Corynebacterium casei LMG S-19264T (=DSM 44701T), isolated from a smear-ripened cheese.</title>
        <authorList>
            <consortium name="US DOE Joint Genome Institute (JGI-PGF)"/>
            <person name="Walter F."/>
            <person name="Albersmeier A."/>
            <person name="Kalinowski J."/>
            <person name="Ruckert C."/>
        </authorList>
    </citation>
    <scope>NUCLEOTIDE SEQUENCE</scope>
    <source>
        <strain evidence="2">CGMCC 1.10998</strain>
    </source>
</reference>
<reference evidence="2" key="2">
    <citation type="submission" date="2020-09" db="EMBL/GenBank/DDBJ databases">
        <authorList>
            <person name="Sun Q."/>
            <person name="Zhou Y."/>
        </authorList>
    </citation>
    <scope>NUCLEOTIDE SEQUENCE</scope>
    <source>
        <strain evidence="2">CGMCC 1.10998</strain>
    </source>
</reference>